<dbReference type="EMBL" id="MKGL01000089">
    <property type="protein sequence ID" value="RNF07324.1"/>
    <property type="molecule type" value="Genomic_DNA"/>
</dbReference>
<accession>A0A3S5IRK7</accession>
<evidence type="ECO:0000313" key="2">
    <source>
        <dbReference type="Proteomes" id="UP000283634"/>
    </source>
</evidence>
<dbReference type="GeneID" id="40327393"/>
<gene>
    <name evidence="1" type="ORF">TraAM80_03460</name>
</gene>
<protein>
    <submittedName>
        <fullName evidence="1">Uncharacterized protein</fullName>
    </submittedName>
</protein>
<keyword evidence="2" id="KW-1185">Reference proteome</keyword>
<dbReference type="AlphaFoldDB" id="A0A3S5IRK7"/>
<sequence length="118" mass="12937">MVMGGVGSAVGCLMRSGFEMWSQMKTPEDCIPVAMALFIPTSGVGRGAGAHPRRAKCLPPTVVRFGCTVQRDACRRDRFGDAHHLRQGRRQALQRLFPVNGVCDDSVEPICLRRVVEP</sequence>
<dbReference type="Proteomes" id="UP000283634">
    <property type="component" value="Unassembled WGS sequence"/>
</dbReference>
<evidence type="ECO:0000313" key="1">
    <source>
        <dbReference type="EMBL" id="RNF07324.1"/>
    </source>
</evidence>
<comment type="caution">
    <text evidence="1">The sequence shown here is derived from an EMBL/GenBank/DDBJ whole genome shotgun (WGS) entry which is preliminary data.</text>
</comment>
<name>A0A3S5IRK7_TRYRA</name>
<proteinExistence type="predicted"/>
<organism evidence="1 2">
    <name type="scientific">Trypanosoma rangeli</name>
    <dbReference type="NCBI Taxonomy" id="5698"/>
    <lineage>
        <taxon>Eukaryota</taxon>
        <taxon>Discoba</taxon>
        <taxon>Euglenozoa</taxon>
        <taxon>Kinetoplastea</taxon>
        <taxon>Metakinetoplastina</taxon>
        <taxon>Trypanosomatida</taxon>
        <taxon>Trypanosomatidae</taxon>
        <taxon>Trypanosoma</taxon>
        <taxon>Herpetosoma</taxon>
    </lineage>
</organism>
<reference evidence="1 2" key="1">
    <citation type="journal article" date="2018" name="BMC Genomics">
        <title>Genomic comparison of Trypanosoma conorhini and Trypanosoma rangeli to Trypanosoma cruzi strains of high and low virulence.</title>
        <authorList>
            <person name="Bradwell K.R."/>
            <person name="Koparde V.N."/>
            <person name="Matveyev A.V."/>
            <person name="Serrano M.G."/>
            <person name="Alves J.M."/>
            <person name="Parikh H."/>
            <person name="Huang B."/>
            <person name="Lee V."/>
            <person name="Espinosa-Alvarez O."/>
            <person name="Ortiz P.A."/>
            <person name="Costa-Martins A.G."/>
            <person name="Teixeira M.M."/>
            <person name="Buck G.A."/>
        </authorList>
    </citation>
    <scope>NUCLEOTIDE SEQUENCE [LARGE SCALE GENOMIC DNA]</scope>
    <source>
        <strain evidence="1 2">AM80</strain>
    </source>
</reference>
<dbReference type="RefSeq" id="XP_029239763.1">
    <property type="nucleotide sequence ID" value="XM_029380431.1"/>
</dbReference>